<reference evidence="2" key="1">
    <citation type="journal article" date="2013" name="Science">
        <title>The Amborella genome and the evolution of flowering plants.</title>
        <authorList>
            <consortium name="Amborella Genome Project"/>
        </authorList>
    </citation>
    <scope>NUCLEOTIDE SEQUENCE [LARGE SCALE GENOMIC DNA]</scope>
</reference>
<organism evidence="1 2">
    <name type="scientific">Amborella trichopoda</name>
    <dbReference type="NCBI Taxonomy" id="13333"/>
    <lineage>
        <taxon>Eukaryota</taxon>
        <taxon>Viridiplantae</taxon>
        <taxon>Streptophyta</taxon>
        <taxon>Embryophyta</taxon>
        <taxon>Tracheophyta</taxon>
        <taxon>Spermatophyta</taxon>
        <taxon>Magnoliopsida</taxon>
        <taxon>Amborellales</taxon>
        <taxon>Amborellaceae</taxon>
        <taxon>Amborella</taxon>
    </lineage>
</organism>
<gene>
    <name evidence="1" type="ORF">AMTR_s00060p00189510</name>
</gene>
<evidence type="ECO:0000313" key="2">
    <source>
        <dbReference type="Proteomes" id="UP000017836"/>
    </source>
</evidence>
<keyword evidence="2" id="KW-1185">Reference proteome</keyword>
<dbReference type="EMBL" id="KI397373">
    <property type="protein sequence ID" value="ERM95933.1"/>
    <property type="molecule type" value="Genomic_DNA"/>
</dbReference>
<accession>W1NK84</accession>
<protein>
    <submittedName>
        <fullName evidence="1">Uncharacterized protein</fullName>
    </submittedName>
</protein>
<proteinExistence type="predicted"/>
<dbReference type="AlphaFoldDB" id="W1NK84"/>
<evidence type="ECO:0000313" key="1">
    <source>
        <dbReference type="EMBL" id="ERM95933.1"/>
    </source>
</evidence>
<dbReference type="Proteomes" id="UP000017836">
    <property type="component" value="Unassembled WGS sequence"/>
</dbReference>
<sequence length="128" mass="14053">MSAAQQRVFAPEEALETRSFVLTLWKLSSQPFSMITAVKTTTGFSTWKAIEALIPHLDGLLKNGGKGMARGSRAPSKEELLCGFQAMGMNLEARSDLQQRWKNSEKKIPQSSSCEFVKCSTSCYISGA</sequence>
<name>W1NK84_AMBTC</name>
<dbReference type="Gramene" id="ERM95933">
    <property type="protein sequence ID" value="ERM95933"/>
    <property type="gene ID" value="AMTR_s00060p00189510"/>
</dbReference>
<dbReference type="HOGENOM" id="CLU_1962541_0_0_1"/>